<keyword evidence="4" id="KW-1133">Transmembrane helix</keyword>
<feature type="non-terminal residue" evidence="7">
    <location>
        <position position="1"/>
    </location>
</feature>
<dbReference type="PANTHER" id="PTHR47535:SF1">
    <property type="entry name" value="NESPRIN-1"/>
    <property type="match status" value="1"/>
</dbReference>
<dbReference type="PANTHER" id="PTHR47535">
    <property type="entry name" value="MUSCLE-SPECIFIC PROTEIN 300 KDA, ISOFORM G"/>
    <property type="match status" value="1"/>
</dbReference>
<feature type="coiled-coil region" evidence="6">
    <location>
        <begin position="789"/>
        <end position="886"/>
    </location>
</feature>
<feature type="coiled-coil region" evidence="6">
    <location>
        <begin position="649"/>
        <end position="706"/>
    </location>
</feature>
<keyword evidence="8" id="KW-1185">Reference proteome</keyword>
<evidence type="ECO:0000313" key="8">
    <source>
        <dbReference type="Proteomes" id="UP001233999"/>
    </source>
</evidence>
<dbReference type="Gene3D" id="1.20.58.60">
    <property type="match status" value="5"/>
</dbReference>
<dbReference type="FunFam" id="1.20.58.60:FF:000186">
    <property type="entry name" value="nesprin-1 isoform X3"/>
    <property type="match status" value="1"/>
</dbReference>
<keyword evidence="2" id="KW-0812">Transmembrane</keyword>
<comment type="caution">
    <text evidence="7">The sequence shown here is derived from an EMBL/GenBank/DDBJ whole genome shotgun (WGS) entry which is preliminary data.</text>
</comment>
<evidence type="ECO:0000313" key="7">
    <source>
        <dbReference type="EMBL" id="KAJ9594432.1"/>
    </source>
</evidence>
<comment type="subcellular location">
    <subcellularLocation>
        <location evidence="1">Membrane</location>
    </subcellularLocation>
</comment>
<keyword evidence="5" id="KW-0472">Membrane</keyword>
<dbReference type="Proteomes" id="UP001233999">
    <property type="component" value="Unassembled WGS sequence"/>
</dbReference>
<dbReference type="InterPro" id="IPR052403">
    <property type="entry name" value="LINC-complex_assoc"/>
</dbReference>
<evidence type="ECO:0000256" key="2">
    <source>
        <dbReference type="ARBA" id="ARBA00022692"/>
    </source>
</evidence>
<dbReference type="SUPFAM" id="SSF46966">
    <property type="entry name" value="Spectrin repeat"/>
    <property type="match status" value="6"/>
</dbReference>
<name>A0AAD8ELY7_DIPPU</name>
<sequence length="982" mass="113189">DLIKVVDSRNRDVKEIVTLADHLEQGLLLMQISGETKISVNVQQITSRFQSIQTTAKEIIKKCEQAVSNHKAYLEKYRNCSEWLSLAQGRYESCRDGSSVGARQDLVERSSGLKELLLEQPSAISLLNNTIEVGEKLYPSTAMEGREVVRQELQDLQQALETLYDGVSSTERELRAKLNRWTGFEECCENLRRWLQETEVQLPQEIELKSTLDEKRAKLQSYRALLHDAVSHQQDIVNLRDKIESLPERTDKVDQQLATLTQQHSNILKRAQKFVETYEAIVSDHQQYTKAVMDTQEWLEATHNTVVLWGDTDLERISLHTNRERLKNLQLSLPEEEPRILQIRCLGEKVIPGTIESGQVNIRAQIDSSQQEWEGLMSAVKSTTEALDTKLQQWNEYETLKDQCMAWIRETDTKLHAIDLKATSQEKKEQLEILKNLQGEIRAKELEIDSVTERAQQLQKGTMSSRSSQISELGIKYQQVSHKVKDLTNRWHQYVTSHLEFESHIAECMQWLEDIKNKLAYCSDLSASSQKDLEGKRQLLTDLLLYKEEGFSKVQGTVELAQTVLANTAPSGHDAINQVLGKLQEEWSALASKMMETKAILDDSIHRWAGFLEQIHQLNKTVEYLESVSNEISEFQTTMSEKRTQLERIKTLEEKVRCEKIEVDSLKAKATEMLASGQQSHAASQAQEILNKFDTLAERIKNLLSEREDQYKDHRLYKEAYDDLTSWLSRAREKVPSMKQRPLSDKLAIENAVAPLEALLNKQAQGELLVEHLQHTGEVAIASTSPQGQENIRNEIRALRENFEGLFKEIKQQKEQLEATVVQWREYKEEYERLSDWLQQIDIHVKAHKTALLSTLQEKTKQVQDVKDILEKLEKGEEQINKFNKTASVLLTSHLDTYINNQLRHLNSRYQVQVNLAKDVMKKVETNLEQHKQYSENYEKAKAWIENAKQVIWSCSEASSNSSREVLQARLEQIQECYSPPS</sequence>
<evidence type="ECO:0000256" key="6">
    <source>
        <dbReference type="SAM" id="Coils"/>
    </source>
</evidence>
<keyword evidence="3" id="KW-0677">Repeat</keyword>
<gene>
    <name evidence="7" type="ORF">L9F63_014157</name>
</gene>
<organism evidence="7 8">
    <name type="scientific">Diploptera punctata</name>
    <name type="common">Pacific beetle cockroach</name>
    <dbReference type="NCBI Taxonomy" id="6984"/>
    <lineage>
        <taxon>Eukaryota</taxon>
        <taxon>Metazoa</taxon>
        <taxon>Ecdysozoa</taxon>
        <taxon>Arthropoda</taxon>
        <taxon>Hexapoda</taxon>
        <taxon>Insecta</taxon>
        <taxon>Pterygota</taxon>
        <taxon>Neoptera</taxon>
        <taxon>Polyneoptera</taxon>
        <taxon>Dictyoptera</taxon>
        <taxon>Blattodea</taxon>
        <taxon>Blaberoidea</taxon>
        <taxon>Blaberidae</taxon>
        <taxon>Diplopterinae</taxon>
        <taxon>Diploptera</taxon>
    </lineage>
</organism>
<dbReference type="GO" id="GO:0034993">
    <property type="term" value="C:meiotic nuclear membrane microtubule tethering complex"/>
    <property type="evidence" value="ECO:0007669"/>
    <property type="project" value="TreeGrafter"/>
</dbReference>
<reference evidence="7" key="1">
    <citation type="journal article" date="2023" name="IScience">
        <title>Live-bearing cockroach genome reveals convergent evolutionary mechanisms linked to viviparity in insects and beyond.</title>
        <authorList>
            <person name="Fouks B."/>
            <person name="Harrison M.C."/>
            <person name="Mikhailova A.A."/>
            <person name="Marchal E."/>
            <person name="English S."/>
            <person name="Carruthers M."/>
            <person name="Jennings E.C."/>
            <person name="Chiamaka E.L."/>
            <person name="Frigard R.A."/>
            <person name="Pippel M."/>
            <person name="Attardo G.M."/>
            <person name="Benoit J.B."/>
            <person name="Bornberg-Bauer E."/>
            <person name="Tobe S.S."/>
        </authorList>
    </citation>
    <scope>NUCLEOTIDE SEQUENCE</scope>
    <source>
        <strain evidence="7">Stay&amp;Tobe</strain>
    </source>
</reference>
<dbReference type="GO" id="GO:0005737">
    <property type="term" value="C:cytoplasm"/>
    <property type="evidence" value="ECO:0007669"/>
    <property type="project" value="TreeGrafter"/>
</dbReference>
<feature type="coiled-coil region" evidence="6">
    <location>
        <begin position="417"/>
        <end position="461"/>
    </location>
</feature>
<dbReference type="SMART" id="SM00150">
    <property type="entry name" value="SPEC"/>
    <property type="match status" value="7"/>
</dbReference>
<evidence type="ECO:0000256" key="5">
    <source>
        <dbReference type="ARBA" id="ARBA00023136"/>
    </source>
</evidence>
<dbReference type="AlphaFoldDB" id="A0AAD8ELY7"/>
<feature type="coiled-coil region" evidence="6">
    <location>
        <begin position="146"/>
        <end position="173"/>
    </location>
</feature>
<dbReference type="Pfam" id="PF00435">
    <property type="entry name" value="Spectrin"/>
    <property type="match status" value="1"/>
</dbReference>
<proteinExistence type="predicted"/>
<evidence type="ECO:0000256" key="4">
    <source>
        <dbReference type="ARBA" id="ARBA00022989"/>
    </source>
</evidence>
<accession>A0AAD8ELY7</accession>
<dbReference type="GO" id="GO:0005640">
    <property type="term" value="C:nuclear outer membrane"/>
    <property type="evidence" value="ECO:0007669"/>
    <property type="project" value="TreeGrafter"/>
</dbReference>
<dbReference type="GO" id="GO:0051015">
    <property type="term" value="F:actin filament binding"/>
    <property type="evidence" value="ECO:0007669"/>
    <property type="project" value="TreeGrafter"/>
</dbReference>
<dbReference type="GO" id="GO:0007097">
    <property type="term" value="P:nuclear migration"/>
    <property type="evidence" value="ECO:0007669"/>
    <property type="project" value="TreeGrafter"/>
</dbReference>
<feature type="non-terminal residue" evidence="7">
    <location>
        <position position="982"/>
    </location>
</feature>
<dbReference type="InterPro" id="IPR018159">
    <property type="entry name" value="Spectrin/alpha-actinin"/>
</dbReference>
<dbReference type="InterPro" id="IPR002017">
    <property type="entry name" value="Spectrin_repeat"/>
</dbReference>
<evidence type="ECO:0000256" key="3">
    <source>
        <dbReference type="ARBA" id="ARBA00022737"/>
    </source>
</evidence>
<dbReference type="EMBL" id="JASPKZ010003046">
    <property type="protein sequence ID" value="KAJ9594432.1"/>
    <property type="molecule type" value="Genomic_DNA"/>
</dbReference>
<evidence type="ECO:0008006" key="9">
    <source>
        <dbReference type="Google" id="ProtNLM"/>
    </source>
</evidence>
<evidence type="ECO:0000256" key="1">
    <source>
        <dbReference type="ARBA" id="ARBA00004370"/>
    </source>
</evidence>
<keyword evidence="6" id="KW-0175">Coiled coil</keyword>
<protein>
    <recommendedName>
        <fullName evidence="9">SYNE1</fullName>
    </recommendedName>
</protein>
<reference evidence="7" key="2">
    <citation type="submission" date="2023-05" db="EMBL/GenBank/DDBJ databases">
        <authorList>
            <person name="Fouks B."/>
        </authorList>
    </citation>
    <scope>NUCLEOTIDE SEQUENCE</scope>
    <source>
        <strain evidence="7">Stay&amp;Tobe</strain>
        <tissue evidence="7">Testes</tissue>
    </source>
</reference>